<dbReference type="AlphaFoldDB" id="A0A3D8JYF8"/>
<dbReference type="InterPro" id="IPR001638">
    <property type="entry name" value="Solute-binding_3/MltF_N"/>
</dbReference>
<evidence type="ECO:0000313" key="4">
    <source>
        <dbReference type="EMBL" id="RDU97401.1"/>
    </source>
</evidence>
<comment type="caution">
    <text evidence="4">The sequence shown here is derived from an EMBL/GenBank/DDBJ whole genome shotgun (WGS) entry which is preliminary data.</text>
</comment>
<dbReference type="SUPFAM" id="SSF53850">
    <property type="entry name" value="Periplasmic binding protein-like II"/>
    <property type="match status" value="1"/>
</dbReference>
<dbReference type="PROSITE" id="PS51318">
    <property type="entry name" value="TAT"/>
    <property type="match status" value="1"/>
</dbReference>
<protein>
    <submittedName>
        <fullName evidence="4">ABC transporter substrate-binding protein</fullName>
    </submittedName>
</protein>
<feature type="chain" id="PRO_5017711627" evidence="2">
    <location>
        <begin position="29"/>
        <end position="279"/>
    </location>
</feature>
<evidence type="ECO:0000256" key="2">
    <source>
        <dbReference type="SAM" id="SignalP"/>
    </source>
</evidence>
<dbReference type="OrthoDB" id="8994218at2"/>
<keyword evidence="5" id="KW-1185">Reference proteome</keyword>
<gene>
    <name evidence="4" type="ORF">DWV00_19495</name>
</gene>
<reference evidence="4 5" key="1">
    <citation type="submission" date="2018-08" db="EMBL/GenBank/DDBJ databases">
        <title>Paraburkholderia sp. DHOM06 isolated from forest soil.</title>
        <authorList>
            <person name="Gao Z.-H."/>
            <person name="Qiu L.-H."/>
        </authorList>
    </citation>
    <scope>NUCLEOTIDE SEQUENCE [LARGE SCALE GENOMIC DNA]</scope>
    <source>
        <strain evidence="4 5">DHOM06</strain>
    </source>
</reference>
<feature type="signal peptide" evidence="2">
    <location>
        <begin position="1"/>
        <end position="28"/>
    </location>
</feature>
<accession>A0A3D8JYF8</accession>
<organism evidence="4 5">
    <name type="scientific">Trinickia dinghuensis</name>
    <dbReference type="NCBI Taxonomy" id="2291023"/>
    <lineage>
        <taxon>Bacteria</taxon>
        <taxon>Pseudomonadati</taxon>
        <taxon>Pseudomonadota</taxon>
        <taxon>Betaproteobacteria</taxon>
        <taxon>Burkholderiales</taxon>
        <taxon>Burkholderiaceae</taxon>
        <taxon>Trinickia</taxon>
    </lineage>
</organism>
<dbReference type="PANTHER" id="PTHR35936:SF17">
    <property type="entry name" value="ARGININE-BINDING EXTRACELLULAR PROTEIN ARTP"/>
    <property type="match status" value="1"/>
</dbReference>
<dbReference type="Pfam" id="PF00497">
    <property type="entry name" value="SBP_bac_3"/>
    <property type="match status" value="1"/>
</dbReference>
<dbReference type="EMBL" id="QRGA01000010">
    <property type="protein sequence ID" value="RDU97401.1"/>
    <property type="molecule type" value="Genomic_DNA"/>
</dbReference>
<feature type="domain" description="Solute-binding protein family 3/N-terminal" evidence="3">
    <location>
        <begin position="42"/>
        <end position="266"/>
    </location>
</feature>
<dbReference type="SMART" id="SM00062">
    <property type="entry name" value="PBPb"/>
    <property type="match status" value="1"/>
</dbReference>
<dbReference type="Gene3D" id="3.40.190.10">
    <property type="entry name" value="Periplasmic binding protein-like II"/>
    <property type="match status" value="2"/>
</dbReference>
<sequence length="279" mass="30080">MVVITRRDFVAGMCAAGLGTMVSVPALAQAESTMARIKRTKVLRTGFVAGAAPYFVKSVATGEWQGFCVDFAKQLAASLGVQLQVVDTTWGNSVLDLQSNKIDCMFGLAPTEARKKTVGFTSPLFLNTFTLVARKGFDPKTWADVDKPSVRLSVDQGSNQDTFATQSLSHASLRRFETSGDATLALQTGRVDAQVLVVLLAVTVLSKSPQLGHLVVPSPQSTAPTAVGLQKEDDPAFMNYLNDWLSKQRASGNIRKTILDNMQKLAGIDPKLFPKEVTL</sequence>
<keyword evidence="1 2" id="KW-0732">Signal</keyword>
<evidence type="ECO:0000313" key="5">
    <source>
        <dbReference type="Proteomes" id="UP000256838"/>
    </source>
</evidence>
<dbReference type="PANTHER" id="PTHR35936">
    <property type="entry name" value="MEMBRANE-BOUND LYTIC MUREIN TRANSGLYCOSYLASE F"/>
    <property type="match status" value="1"/>
</dbReference>
<proteinExistence type="predicted"/>
<dbReference type="InterPro" id="IPR006311">
    <property type="entry name" value="TAT_signal"/>
</dbReference>
<evidence type="ECO:0000256" key="1">
    <source>
        <dbReference type="ARBA" id="ARBA00022729"/>
    </source>
</evidence>
<name>A0A3D8JYF8_9BURK</name>
<dbReference type="Proteomes" id="UP000256838">
    <property type="component" value="Unassembled WGS sequence"/>
</dbReference>
<evidence type="ECO:0000259" key="3">
    <source>
        <dbReference type="SMART" id="SM00062"/>
    </source>
</evidence>